<dbReference type="AlphaFoldDB" id="A0A7C4QWX2"/>
<dbReference type="EMBL" id="DSYQ01000003">
    <property type="protein sequence ID" value="HGT70796.1"/>
    <property type="molecule type" value="Genomic_DNA"/>
</dbReference>
<gene>
    <name evidence="1" type="ORF">ENT43_00870</name>
</gene>
<evidence type="ECO:0000313" key="1">
    <source>
        <dbReference type="EMBL" id="HGT70796.1"/>
    </source>
</evidence>
<proteinExistence type="predicted"/>
<accession>A0A7C4QWX2</accession>
<comment type="caution">
    <text evidence="1">The sequence shown here is derived from an EMBL/GenBank/DDBJ whole genome shotgun (WGS) entry which is preliminary data.</text>
</comment>
<protein>
    <submittedName>
        <fullName evidence="1">Uncharacterized protein</fullName>
    </submittedName>
</protein>
<organism evidence="1">
    <name type="scientific">candidate division CPR3 bacterium</name>
    <dbReference type="NCBI Taxonomy" id="2268181"/>
    <lineage>
        <taxon>Bacteria</taxon>
        <taxon>Bacteria division CPR3</taxon>
    </lineage>
</organism>
<reference evidence="1" key="1">
    <citation type="journal article" date="2020" name="mSystems">
        <title>Genome- and Community-Level Interaction Insights into Carbon Utilization and Element Cycling Functions of Hydrothermarchaeota in Hydrothermal Sediment.</title>
        <authorList>
            <person name="Zhou Z."/>
            <person name="Liu Y."/>
            <person name="Xu W."/>
            <person name="Pan J."/>
            <person name="Luo Z.H."/>
            <person name="Li M."/>
        </authorList>
    </citation>
    <scope>NUCLEOTIDE SEQUENCE [LARGE SCALE GENOMIC DNA]</scope>
    <source>
        <strain evidence="1">SpSt-579</strain>
    </source>
</reference>
<sequence length="180" mass="21989">MKKKPDIVKIEKNFSQKEIEEIKNKIINSQKSEFTSKEWFLIIKPIGKKYQKEIKEYLFKKNINIAKELKTKRWREMALPLYIKDIYDPYFEYVLYRNEFFKTIEGEEAIILYLKGVKDKNHIYTIKKEMRKIFTVPNTVMIINSMNIEKNMEINTFHIPDEEHLEKEHKVLYNFLKEKI</sequence>
<name>A0A7C4QWX2_UNCC3</name>